<reference evidence="7" key="1">
    <citation type="submission" date="2019-06" db="EMBL/GenBank/DDBJ databases">
        <title>Whole-Genome Sequence of Bradyrhizobium sp. 3 Strain 65S1MB.</title>
        <authorList>
            <person name="Bromfield E.S.P."/>
            <person name="Cloutier S."/>
            <person name="Nguyen H.D.T."/>
        </authorList>
    </citation>
    <scope>NUCLEOTIDE SEQUENCE [LARGE SCALE GENOMIC DNA]</scope>
    <source>
        <strain evidence="7">65S1MB</strain>
    </source>
</reference>
<comment type="similarity">
    <text evidence="1">Belongs to the leucine-binding protein family.</text>
</comment>
<name>A0A2U8QHT9_9BRAD</name>
<evidence type="ECO:0000259" key="4">
    <source>
        <dbReference type="Pfam" id="PF13458"/>
    </source>
</evidence>
<reference evidence="7 8" key="2">
    <citation type="journal article" date="2020" name="Int. J. Syst. Evol. Microbiol.">
        <title>Description and complete genome sequences of Bradyrhizobium symbiodeficiens sp. nov., a non-symbiotic bacterium associated with legumes native to Canada.</title>
        <authorList>
            <person name="Bromfield E.S.P."/>
            <person name="Cloutier S."/>
            <person name="Nguyen H.D.T."/>
        </authorList>
    </citation>
    <scope>NUCLEOTIDE SEQUENCE [LARGE SCALE GENOMIC DNA]</scope>
    <source>
        <strain evidence="6 8">101S1MB</strain>
        <strain evidence="5 7">65S1MB</strain>
    </source>
</reference>
<dbReference type="InterPro" id="IPR028082">
    <property type="entry name" value="Peripla_BP_I"/>
</dbReference>
<accession>A0A2U8QHT9</accession>
<dbReference type="EMBL" id="CP041090">
    <property type="protein sequence ID" value="QDF40358.1"/>
    <property type="molecule type" value="Genomic_DNA"/>
</dbReference>
<evidence type="ECO:0000256" key="2">
    <source>
        <dbReference type="ARBA" id="ARBA00022729"/>
    </source>
</evidence>
<reference evidence="6" key="3">
    <citation type="submission" date="2024-02" db="EMBL/GenBank/DDBJ databases">
        <authorList>
            <person name="Bromfield E.S.P."/>
            <person name="Cloutier S."/>
            <person name="Nguyen H.D.T."/>
        </authorList>
    </citation>
    <scope>NUCLEOTIDE SEQUENCE</scope>
    <source>
        <strain evidence="6">101S1MB</strain>
        <strain evidence="5">65S1MB</strain>
    </source>
</reference>
<dbReference type="CDD" id="cd06343">
    <property type="entry name" value="PBP1_ABC_ligand_binding-like"/>
    <property type="match status" value="1"/>
</dbReference>
<feature type="chain" id="PRO_5044581749" evidence="3">
    <location>
        <begin position="28"/>
        <end position="409"/>
    </location>
</feature>
<evidence type="ECO:0000313" key="7">
    <source>
        <dbReference type="Proteomes" id="UP000319298"/>
    </source>
</evidence>
<evidence type="ECO:0000313" key="5">
    <source>
        <dbReference type="EMBL" id="QDF40358.1"/>
    </source>
</evidence>
<proteinExistence type="inferred from homology"/>
<dbReference type="AlphaFoldDB" id="A0A2U8QHT9"/>
<protein>
    <submittedName>
        <fullName evidence="6">ABC transporter substrate-binding protein</fullName>
    </submittedName>
</protein>
<keyword evidence="7" id="KW-1185">Reference proteome</keyword>
<dbReference type="Proteomes" id="UP000500895">
    <property type="component" value="Chromosome"/>
</dbReference>
<feature type="domain" description="Leucine-binding protein" evidence="4">
    <location>
        <begin position="39"/>
        <end position="392"/>
    </location>
</feature>
<keyword evidence="2 3" id="KW-0732">Signal</keyword>
<dbReference type="EMBL" id="CP050066">
    <property type="protein sequence ID" value="QIP07516.1"/>
    <property type="molecule type" value="Genomic_DNA"/>
</dbReference>
<feature type="signal peptide" evidence="3">
    <location>
        <begin position="1"/>
        <end position="27"/>
    </location>
</feature>
<dbReference type="Proteomes" id="UP000319298">
    <property type="component" value="Chromosome"/>
</dbReference>
<evidence type="ECO:0000313" key="8">
    <source>
        <dbReference type="Proteomes" id="UP000500895"/>
    </source>
</evidence>
<dbReference type="PANTHER" id="PTHR47235">
    <property type="entry name" value="BLR6548 PROTEIN"/>
    <property type="match status" value="1"/>
</dbReference>
<evidence type="ECO:0000256" key="3">
    <source>
        <dbReference type="SAM" id="SignalP"/>
    </source>
</evidence>
<evidence type="ECO:0000256" key="1">
    <source>
        <dbReference type="ARBA" id="ARBA00010062"/>
    </source>
</evidence>
<dbReference type="PANTHER" id="PTHR47235:SF1">
    <property type="entry name" value="BLR6548 PROTEIN"/>
    <property type="match status" value="1"/>
</dbReference>
<dbReference type="RefSeq" id="WP_094976686.1">
    <property type="nucleotide sequence ID" value="NZ_CP029427.2"/>
</dbReference>
<evidence type="ECO:0000313" key="6">
    <source>
        <dbReference type="EMBL" id="QIP07516.1"/>
    </source>
</evidence>
<dbReference type="Pfam" id="PF13458">
    <property type="entry name" value="Peripla_BP_6"/>
    <property type="match status" value="1"/>
</dbReference>
<dbReference type="KEGG" id="bsym:CIT39_27105"/>
<dbReference type="Gene3D" id="3.40.50.2300">
    <property type="match status" value="2"/>
</dbReference>
<gene>
    <name evidence="5" type="ORF">FJN17_23850</name>
    <name evidence="6" type="ORF">HAV00_15165</name>
</gene>
<dbReference type="SUPFAM" id="SSF53822">
    <property type="entry name" value="Periplasmic binding protein-like I"/>
    <property type="match status" value="1"/>
</dbReference>
<organism evidence="6 8">
    <name type="scientific">Bradyrhizobium symbiodeficiens</name>
    <dbReference type="NCBI Taxonomy" id="1404367"/>
    <lineage>
        <taxon>Bacteria</taxon>
        <taxon>Pseudomonadati</taxon>
        <taxon>Pseudomonadota</taxon>
        <taxon>Alphaproteobacteria</taxon>
        <taxon>Hyphomicrobiales</taxon>
        <taxon>Nitrobacteraceae</taxon>
        <taxon>Bradyrhizobium</taxon>
    </lineage>
</organism>
<dbReference type="InterPro" id="IPR028081">
    <property type="entry name" value="Leu-bd"/>
</dbReference>
<sequence length="409" mass="44904">MPAMHVRLGAFSAALALAAVLSTTAFAQKKYDTGASDGEIKIGNIMPYSGPASAYGVIGKTEEAYFRKINAEGGINGRKINFISYDDAYSPPKTVEQARKLVESDEVLLIFNSLGTPPNSAIQKYMNSKKVPQLFVATGATKWNDPKEFPWTMGWQPNYQSETIIYAKYILKNKPDAKIAVLYQNDDYGKDYLKGFKDGLGAKAASMIVIEDSYEVSEPTIDSHIVRLKASGADVFMNITTPKFAAQAIKKNGELGWKPLHFLNNVSGSIGSVIKPAGFENAQGIISSQYFKDPTDAQWKTDPAMIAWNEFLDKYYPEANRADASVMYAYIVSQGLVHVLKACGDNLTRENIMKQAANIRDYEPAGLLPGIKVNTSASDFAPISQVQLIRFKGEHWERFGEILSGDVGG</sequence>